<dbReference type="InterPro" id="IPR007438">
    <property type="entry name" value="DUF488"/>
</dbReference>
<dbReference type="PANTHER" id="PTHR39337:SF1">
    <property type="entry name" value="BLR5642 PROTEIN"/>
    <property type="match status" value="1"/>
</dbReference>
<dbReference type="EMBL" id="JACDTY010000004">
    <property type="protein sequence ID" value="MBA1140852.1"/>
    <property type="molecule type" value="Genomic_DNA"/>
</dbReference>
<dbReference type="InterPro" id="IPR014519">
    <property type="entry name" value="UCP024492"/>
</dbReference>
<organism evidence="1 2">
    <name type="scientific">Mesorhizobium neociceri</name>
    <dbReference type="NCBI Taxonomy" id="1307853"/>
    <lineage>
        <taxon>Bacteria</taxon>
        <taxon>Pseudomonadati</taxon>
        <taxon>Pseudomonadota</taxon>
        <taxon>Alphaproteobacteria</taxon>
        <taxon>Hyphomicrobiales</taxon>
        <taxon>Phyllobacteriaceae</taxon>
        <taxon>Mesorhizobium</taxon>
    </lineage>
</organism>
<dbReference type="RefSeq" id="WP_181057501.1">
    <property type="nucleotide sequence ID" value="NZ_JACDTY010000004.1"/>
</dbReference>
<comment type="caution">
    <text evidence="1">The sequence shown here is derived from an EMBL/GenBank/DDBJ whole genome shotgun (WGS) entry which is preliminary data.</text>
</comment>
<name>A0A838B4E8_9HYPH</name>
<dbReference type="Pfam" id="PF04343">
    <property type="entry name" value="DUF488"/>
    <property type="match status" value="1"/>
</dbReference>
<dbReference type="PANTHER" id="PTHR39337">
    <property type="entry name" value="BLR5642 PROTEIN"/>
    <property type="match status" value="1"/>
</dbReference>
<keyword evidence="2" id="KW-1185">Reference proteome</keyword>
<evidence type="ECO:0000313" key="2">
    <source>
        <dbReference type="Proteomes" id="UP000558284"/>
    </source>
</evidence>
<sequence length="171" mass="18916">MSVVYTIGYEGTDIERFVATLKAVGIERLADVRAVALSRKKGFSKKSLSARLEAEGIEYLHFITLGDPKPGRDAARAGFFDKFRAIYSAHLDSDDTQSSLKELVAVAGEKPTCLLCFERDPVTCHRSIVAEAMTESAEFEVCNLYGDNPERYVRNAPRLPRYHPREGAAAA</sequence>
<reference evidence="1 2" key="1">
    <citation type="submission" date="2020-07" db="EMBL/GenBank/DDBJ databases">
        <title>Definition of the novel symbiovar canariense within Mesorhizobium novociceri, a new species of genus Mesorhizobium nodulating Cicer canariense in the Caldera de Taburiente National Park (La Palma, Canary Islands).</title>
        <authorList>
            <person name="Leon-Barrios M."/>
            <person name="Perez-Yepez J."/>
            <person name="Flores-Felix J.D."/>
            <person name="Ramirez-Baena M.H."/>
            <person name="Pulido-Suarez L."/>
            <person name="Igual J.M."/>
            <person name="Velazquez E."/>
            <person name="Peix A."/>
        </authorList>
    </citation>
    <scope>NUCLEOTIDE SEQUENCE [LARGE SCALE GENOMIC DNA]</scope>
    <source>
        <strain evidence="1 2">CCANP35</strain>
    </source>
</reference>
<accession>A0A838B4E8</accession>
<protein>
    <submittedName>
        <fullName evidence="1">DUF488 domain-containing protein</fullName>
    </submittedName>
</protein>
<gene>
    <name evidence="1" type="ORF">H0241_11370</name>
</gene>
<dbReference type="PIRSF" id="PIRSF024492">
    <property type="entry name" value="UCP024492"/>
    <property type="match status" value="1"/>
</dbReference>
<evidence type="ECO:0000313" key="1">
    <source>
        <dbReference type="EMBL" id="MBA1140852.1"/>
    </source>
</evidence>
<dbReference type="Proteomes" id="UP000558284">
    <property type="component" value="Unassembled WGS sequence"/>
</dbReference>
<proteinExistence type="predicted"/>
<dbReference type="AlphaFoldDB" id="A0A838B4E8"/>